<dbReference type="InterPro" id="IPR029063">
    <property type="entry name" value="SAM-dependent_MTases_sf"/>
</dbReference>
<keyword evidence="2" id="KW-1185">Reference proteome</keyword>
<dbReference type="Gene3D" id="3.40.50.150">
    <property type="entry name" value="Vaccinia Virus protein VP39"/>
    <property type="match status" value="1"/>
</dbReference>
<dbReference type="GO" id="GO:0032259">
    <property type="term" value="P:methylation"/>
    <property type="evidence" value="ECO:0007669"/>
    <property type="project" value="UniProtKB-KW"/>
</dbReference>
<reference evidence="1 2" key="1">
    <citation type="submission" date="2017-10" db="EMBL/GenBank/DDBJ databases">
        <title>Genome sequence of Caulobacter mirabilis FWC38.</title>
        <authorList>
            <person name="Fiebig A."/>
            <person name="Crosson S."/>
        </authorList>
    </citation>
    <scope>NUCLEOTIDE SEQUENCE [LARGE SCALE GENOMIC DNA]</scope>
    <source>
        <strain evidence="1 2">FWC 38</strain>
    </source>
</reference>
<dbReference type="InterPro" id="IPR010342">
    <property type="entry name" value="DUF938"/>
</dbReference>
<dbReference type="PANTHER" id="PTHR20974">
    <property type="entry name" value="UPF0585 PROTEIN CG18661"/>
    <property type="match status" value="1"/>
</dbReference>
<dbReference type="RefSeq" id="WP_099623279.1">
    <property type="nucleotide sequence ID" value="NZ_CP024201.1"/>
</dbReference>
<dbReference type="PANTHER" id="PTHR20974:SF0">
    <property type="entry name" value="UPF0585 PROTEIN CG18661"/>
    <property type="match status" value="1"/>
</dbReference>
<dbReference type="AlphaFoldDB" id="A0A2D2B182"/>
<sequence>MTSRLPGSPASARNREPLLTVLRRWLPETGVVVEVASGLGEHAVWFAQALPGITWQPTDRDLEANTVLAARVAAAGVTNLRPPLTLDASKPETWPLDRADAMVCINMVHISPWAATEGLMAGAARLLPPGAPLCLYGPYREAGVPTAESNLAFDADLKRRDPDWGLRDLEAVQALAAREDLIFTERVAMPANNLCLLFRRA</sequence>
<protein>
    <submittedName>
        <fullName evidence="1">SAM-dependent methyltransferase</fullName>
    </submittedName>
</protein>
<accession>A0A2D2B182</accession>
<dbReference type="Pfam" id="PF06080">
    <property type="entry name" value="DUF938"/>
    <property type="match status" value="1"/>
</dbReference>
<dbReference type="GO" id="GO:0008168">
    <property type="term" value="F:methyltransferase activity"/>
    <property type="evidence" value="ECO:0007669"/>
    <property type="project" value="UniProtKB-KW"/>
</dbReference>
<dbReference type="KEGG" id="cmb:CSW64_17360"/>
<evidence type="ECO:0000313" key="1">
    <source>
        <dbReference type="EMBL" id="ATQ44031.1"/>
    </source>
</evidence>
<keyword evidence="1" id="KW-0489">Methyltransferase</keyword>
<gene>
    <name evidence="1" type="ORF">CSW64_17360</name>
</gene>
<evidence type="ECO:0000313" key="2">
    <source>
        <dbReference type="Proteomes" id="UP000228945"/>
    </source>
</evidence>
<dbReference type="SUPFAM" id="SSF53335">
    <property type="entry name" value="S-adenosyl-L-methionine-dependent methyltransferases"/>
    <property type="match status" value="1"/>
</dbReference>
<proteinExistence type="predicted"/>
<organism evidence="1 2">
    <name type="scientific">Caulobacter mirabilis</name>
    <dbReference type="NCBI Taxonomy" id="69666"/>
    <lineage>
        <taxon>Bacteria</taxon>
        <taxon>Pseudomonadati</taxon>
        <taxon>Pseudomonadota</taxon>
        <taxon>Alphaproteobacteria</taxon>
        <taxon>Caulobacterales</taxon>
        <taxon>Caulobacteraceae</taxon>
        <taxon>Caulobacter</taxon>
    </lineage>
</organism>
<dbReference type="OrthoDB" id="5525831at2"/>
<dbReference type="EMBL" id="CP024201">
    <property type="protein sequence ID" value="ATQ44031.1"/>
    <property type="molecule type" value="Genomic_DNA"/>
</dbReference>
<keyword evidence="1" id="KW-0808">Transferase</keyword>
<dbReference type="Proteomes" id="UP000228945">
    <property type="component" value="Chromosome"/>
</dbReference>
<name>A0A2D2B182_9CAUL</name>